<evidence type="ECO:0000256" key="6">
    <source>
        <dbReference type="ARBA" id="ARBA00023157"/>
    </source>
</evidence>
<evidence type="ECO:0000313" key="10">
    <source>
        <dbReference type="EMBL" id="CAZ85453.1"/>
    </source>
</evidence>
<keyword evidence="6" id="KW-1015">Disulfide bond</keyword>
<accession>D5GLZ1</accession>
<keyword evidence="11" id="KW-1185">Reference proteome</keyword>
<dbReference type="Gene3D" id="3.10.450.30">
    <property type="entry name" value="Microbial ribonucleases"/>
    <property type="match status" value="1"/>
</dbReference>
<dbReference type="InterPro" id="IPR016191">
    <property type="entry name" value="Ribonuclease/ribotoxin"/>
</dbReference>
<keyword evidence="7" id="KW-0456">Lyase</keyword>
<dbReference type="eggNOG" id="ENOG502SA4T">
    <property type="taxonomic scope" value="Eukaryota"/>
</dbReference>
<evidence type="ECO:0000256" key="8">
    <source>
        <dbReference type="ARBA" id="ARBA00034015"/>
    </source>
</evidence>
<keyword evidence="9" id="KW-0732">Signal</keyword>
<evidence type="ECO:0000313" key="11">
    <source>
        <dbReference type="Proteomes" id="UP000006911"/>
    </source>
</evidence>
<protein>
    <recommendedName>
        <fullName evidence="2">ribonuclease T1</fullName>
        <ecNumber evidence="2">4.6.1.24</ecNumber>
    </recommendedName>
</protein>
<comment type="catalytic activity">
    <reaction evidence="8">
        <text>[RNA] containing guanosine + H2O = an [RNA fragment]-3'-guanosine-3'-phosphate + a 5'-hydroxy-ribonucleotide-3'-[RNA fragment].</text>
        <dbReference type="EC" id="4.6.1.24"/>
    </reaction>
</comment>
<name>D5GLZ1_TUBMM</name>
<dbReference type="AlphaFoldDB" id="D5GLZ1"/>
<dbReference type="OMA" id="SAYSCGM"/>
<evidence type="ECO:0000256" key="9">
    <source>
        <dbReference type="SAM" id="SignalP"/>
    </source>
</evidence>
<evidence type="ECO:0000256" key="4">
    <source>
        <dbReference type="ARBA" id="ARBA00022759"/>
    </source>
</evidence>
<dbReference type="GO" id="GO:0016787">
    <property type="term" value="F:hydrolase activity"/>
    <property type="evidence" value="ECO:0007669"/>
    <property type="project" value="UniProtKB-KW"/>
</dbReference>
<dbReference type="InterPro" id="IPR000026">
    <property type="entry name" value="N1-like"/>
</dbReference>
<dbReference type="RefSeq" id="XP_002841262.1">
    <property type="nucleotide sequence ID" value="XM_002841216.1"/>
</dbReference>
<dbReference type="EC" id="4.6.1.24" evidence="2"/>
<dbReference type="Proteomes" id="UP000006911">
    <property type="component" value="Unassembled WGS sequence"/>
</dbReference>
<dbReference type="KEGG" id="tml:GSTUM_00010329001"/>
<dbReference type="HOGENOM" id="CLU_111658_2_0_1"/>
<dbReference type="GeneID" id="9182756"/>
<organism evidence="10 11">
    <name type="scientific">Tuber melanosporum (strain Mel28)</name>
    <name type="common">Perigord black truffle</name>
    <dbReference type="NCBI Taxonomy" id="656061"/>
    <lineage>
        <taxon>Eukaryota</taxon>
        <taxon>Fungi</taxon>
        <taxon>Dikarya</taxon>
        <taxon>Ascomycota</taxon>
        <taxon>Pezizomycotina</taxon>
        <taxon>Pezizomycetes</taxon>
        <taxon>Pezizales</taxon>
        <taxon>Tuberaceae</taxon>
        <taxon>Tuber</taxon>
    </lineage>
</organism>
<gene>
    <name evidence="10" type="ORF">GSTUM_00010329001</name>
</gene>
<dbReference type="Pfam" id="PF00545">
    <property type="entry name" value="Ribonuclease"/>
    <property type="match status" value="1"/>
</dbReference>
<dbReference type="GO" id="GO:0003723">
    <property type="term" value="F:RNA binding"/>
    <property type="evidence" value="ECO:0007669"/>
    <property type="project" value="InterPro"/>
</dbReference>
<dbReference type="EMBL" id="FN430351">
    <property type="protein sequence ID" value="CAZ85453.1"/>
    <property type="molecule type" value="Genomic_DNA"/>
</dbReference>
<feature type="signal peptide" evidence="9">
    <location>
        <begin position="1"/>
        <end position="16"/>
    </location>
</feature>
<dbReference type="GO" id="GO:0046589">
    <property type="term" value="F:ribonuclease T1 activity"/>
    <property type="evidence" value="ECO:0007669"/>
    <property type="project" value="UniProtKB-EC"/>
</dbReference>
<keyword evidence="3" id="KW-0540">Nuclease</keyword>
<evidence type="ECO:0000256" key="1">
    <source>
        <dbReference type="ARBA" id="ARBA00009006"/>
    </source>
</evidence>
<reference evidence="10 11" key="1">
    <citation type="journal article" date="2010" name="Nature">
        <title>Perigord black truffle genome uncovers evolutionary origins and mechanisms of symbiosis.</title>
        <authorList>
            <person name="Martin F."/>
            <person name="Kohler A."/>
            <person name="Murat C."/>
            <person name="Balestrini R."/>
            <person name="Coutinho P.M."/>
            <person name="Jaillon O."/>
            <person name="Montanini B."/>
            <person name="Morin E."/>
            <person name="Noel B."/>
            <person name="Percudani R."/>
            <person name="Porcel B."/>
            <person name="Rubini A."/>
            <person name="Amicucci A."/>
            <person name="Amselem J."/>
            <person name="Anthouard V."/>
            <person name="Arcioni S."/>
            <person name="Artiguenave F."/>
            <person name="Aury J.M."/>
            <person name="Ballario P."/>
            <person name="Bolchi A."/>
            <person name="Brenna A."/>
            <person name="Brun A."/>
            <person name="Buee M."/>
            <person name="Cantarel B."/>
            <person name="Chevalier G."/>
            <person name="Couloux A."/>
            <person name="Da Silva C."/>
            <person name="Denoeud F."/>
            <person name="Duplessis S."/>
            <person name="Ghignone S."/>
            <person name="Hilselberger B."/>
            <person name="Iotti M."/>
            <person name="Marcais B."/>
            <person name="Mello A."/>
            <person name="Miranda M."/>
            <person name="Pacioni G."/>
            <person name="Quesneville H."/>
            <person name="Riccioni C."/>
            <person name="Ruotolo R."/>
            <person name="Splivallo R."/>
            <person name="Stocchi V."/>
            <person name="Tisserant E."/>
            <person name="Viscomi A.R."/>
            <person name="Zambonelli A."/>
            <person name="Zampieri E."/>
            <person name="Henrissat B."/>
            <person name="Lebrun M.H."/>
            <person name="Paolocci F."/>
            <person name="Bonfante P."/>
            <person name="Ottonello S."/>
            <person name="Wincker P."/>
        </authorList>
    </citation>
    <scope>NUCLEOTIDE SEQUENCE [LARGE SCALE GENOMIC DNA]</scope>
    <source>
        <strain evidence="10 11">Mel28</strain>
    </source>
</reference>
<keyword evidence="4" id="KW-0255">Endonuclease</keyword>
<proteinExistence type="inferred from homology"/>
<dbReference type="InParanoid" id="D5GLZ1"/>
<dbReference type="PANTHER" id="PTHR42104">
    <property type="entry name" value="EXTRACELLULAR GUANYL-SPECIFIC RIBONUCLEASE RNTA (AFU_ORTHOLOGUE AFUA_4G03230)"/>
    <property type="match status" value="1"/>
</dbReference>
<evidence type="ECO:0000256" key="2">
    <source>
        <dbReference type="ARBA" id="ARBA00012549"/>
    </source>
</evidence>
<evidence type="ECO:0000256" key="5">
    <source>
        <dbReference type="ARBA" id="ARBA00022801"/>
    </source>
</evidence>
<evidence type="ECO:0000256" key="7">
    <source>
        <dbReference type="ARBA" id="ARBA00023239"/>
    </source>
</evidence>
<dbReference type="PANTHER" id="PTHR42104:SF1">
    <property type="entry name" value="EXTRACELLULAR GUANYL-SPECIFIC RIBONUCLEASE RNTA (AFU_ORTHOLOGUE AFUA_4G03230)"/>
    <property type="match status" value="1"/>
</dbReference>
<sequence>MEFLLLITAIITPTLAVVSGITGVNCHGYIFTPAQVSNAANAALSHLNAGTQVGSNDYPHQYNNREGFIFNSGCWPPYYAFPIFRDHVYTGGSPGPDRVVI</sequence>
<feature type="chain" id="PRO_5003072835" description="ribonuclease T1" evidence="9">
    <location>
        <begin position="17"/>
        <end position="101"/>
    </location>
</feature>
<evidence type="ECO:0000256" key="3">
    <source>
        <dbReference type="ARBA" id="ARBA00022722"/>
    </source>
</evidence>
<comment type="similarity">
    <text evidence="1">Belongs to the ribonuclease N1/T1 family.</text>
</comment>
<keyword evidence="5" id="KW-0378">Hydrolase</keyword>
<dbReference type="SUPFAM" id="SSF53933">
    <property type="entry name" value="Microbial ribonucleases"/>
    <property type="match status" value="1"/>
</dbReference>